<feature type="compositionally biased region" description="Basic and acidic residues" evidence="1">
    <location>
        <begin position="459"/>
        <end position="475"/>
    </location>
</feature>
<dbReference type="Proteomes" id="UP001295444">
    <property type="component" value="Chromosome 01"/>
</dbReference>
<dbReference type="PANTHER" id="PTHR31635:SF196">
    <property type="entry name" value="REVERSE TRANSCRIPTASE DOMAIN-CONTAINING PROTEIN-RELATED"/>
    <property type="match status" value="1"/>
</dbReference>
<accession>A0AAD1QZ12</accession>
<evidence type="ECO:0000313" key="2">
    <source>
        <dbReference type="EMBL" id="CAH2219773.1"/>
    </source>
</evidence>
<dbReference type="EMBL" id="OW240912">
    <property type="protein sequence ID" value="CAH2219773.1"/>
    <property type="molecule type" value="Genomic_DNA"/>
</dbReference>
<evidence type="ECO:0000256" key="1">
    <source>
        <dbReference type="SAM" id="MobiDB-lite"/>
    </source>
</evidence>
<organism evidence="2 3">
    <name type="scientific">Pelobates cultripes</name>
    <name type="common">Western spadefoot toad</name>
    <dbReference type="NCBI Taxonomy" id="61616"/>
    <lineage>
        <taxon>Eukaryota</taxon>
        <taxon>Metazoa</taxon>
        <taxon>Chordata</taxon>
        <taxon>Craniata</taxon>
        <taxon>Vertebrata</taxon>
        <taxon>Euteleostomi</taxon>
        <taxon>Amphibia</taxon>
        <taxon>Batrachia</taxon>
        <taxon>Anura</taxon>
        <taxon>Pelobatoidea</taxon>
        <taxon>Pelobatidae</taxon>
        <taxon>Pelobates</taxon>
    </lineage>
</organism>
<dbReference type="AlphaFoldDB" id="A0AAD1QZ12"/>
<reference evidence="2" key="1">
    <citation type="submission" date="2022-03" db="EMBL/GenBank/DDBJ databases">
        <authorList>
            <person name="Alioto T."/>
            <person name="Alioto T."/>
            <person name="Gomez Garrido J."/>
        </authorList>
    </citation>
    <scope>NUCLEOTIDE SEQUENCE</scope>
</reference>
<feature type="compositionally biased region" description="Basic and acidic residues" evidence="1">
    <location>
        <begin position="492"/>
        <end position="515"/>
    </location>
</feature>
<protein>
    <recommendedName>
        <fullName evidence="4">Reverse transcriptase</fullName>
    </recommendedName>
</protein>
<dbReference type="PANTHER" id="PTHR31635">
    <property type="entry name" value="REVERSE TRANSCRIPTASE DOMAIN-CONTAINING PROTEIN-RELATED"/>
    <property type="match status" value="1"/>
</dbReference>
<name>A0AAD1QZ12_PELCU</name>
<feature type="region of interest" description="Disordered" evidence="1">
    <location>
        <begin position="459"/>
        <end position="515"/>
    </location>
</feature>
<evidence type="ECO:0008006" key="4">
    <source>
        <dbReference type="Google" id="ProtNLM"/>
    </source>
</evidence>
<evidence type="ECO:0000313" key="3">
    <source>
        <dbReference type="Proteomes" id="UP001295444"/>
    </source>
</evidence>
<sequence length="515" mass="59286">MHTYFQTNDTPDITPLTLWMAHKPVIRGILIRRAAHLKKQQQHSHIQNLKRLQDLHRTNQITPSKATQDEITDLQKQIHTSNFQKASYALKKLKASTFVMGNRASKTLAQRLRDKQAQTRIPYLLSPQGQKLPQPTQICNEFATYYSSLYNLKDNPQVPQPTRSTISEYLGRIDMPRLQAHQAVNLAAPITTLEVTQIIDTMPKGKAPGPDGLTNLYYTTFKDVLTPYITRILPCNTYRQHAPNALHHIHPQWISIEDSCGGQTDLAAAMWMPRKLRNIPRDTLPTTKLLYNIWDNHRTAFCSARPWSMATPLKTIALHNNTFPYRAWQAHNITHLHQICTEKGPLPLLTLQTKYNIPTKLTFSHWQLKTLLDSTTGNEPPPRFDPILTPFEKMCLHLTPTQKTLSVCYRHINAHKPDPEWQFKKDWHRDINRTLTPDEWNHIYANHKGLTSVHLTGKTLEKTPDPLHGRGDSNGHYHPGLRGDSMGSNKNRQRECYSENNLDHLHRKEEPPSCS</sequence>
<proteinExistence type="predicted"/>
<gene>
    <name evidence="2" type="ORF">PECUL_23A042238</name>
</gene>
<keyword evidence="3" id="KW-1185">Reference proteome</keyword>